<name>A0A6A1VBF2_9ROSI</name>
<dbReference type="EMBL" id="RXIC02000024">
    <property type="protein sequence ID" value="KAB1210011.1"/>
    <property type="molecule type" value="Genomic_DNA"/>
</dbReference>
<proteinExistence type="predicted"/>
<evidence type="ECO:0000313" key="2">
    <source>
        <dbReference type="Proteomes" id="UP000516437"/>
    </source>
</evidence>
<reference evidence="1 2" key="1">
    <citation type="journal article" date="2019" name="Plant Biotechnol. J.">
        <title>The red bayberry genome and genetic basis of sex determination.</title>
        <authorList>
            <person name="Jia H.M."/>
            <person name="Jia H.J."/>
            <person name="Cai Q.L."/>
            <person name="Wang Y."/>
            <person name="Zhao H.B."/>
            <person name="Yang W.F."/>
            <person name="Wang G.Y."/>
            <person name="Li Y.H."/>
            <person name="Zhan D.L."/>
            <person name="Shen Y.T."/>
            <person name="Niu Q.F."/>
            <person name="Chang L."/>
            <person name="Qiu J."/>
            <person name="Zhao L."/>
            <person name="Xie H.B."/>
            <person name="Fu W.Y."/>
            <person name="Jin J."/>
            <person name="Li X.W."/>
            <person name="Jiao Y."/>
            <person name="Zhou C.C."/>
            <person name="Tu T."/>
            <person name="Chai C.Y."/>
            <person name="Gao J.L."/>
            <person name="Fan L.J."/>
            <person name="van de Weg E."/>
            <person name="Wang J.Y."/>
            <person name="Gao Z.S."/>
        </authorList>
    </citation>
    <scope>NUCLEOTIDE SEQUENCE [LARGE SCALE GENOMIC DNA]</scope>
    <source>
        <tissue evidence="1">Leaves</tissue>
    </source>
</reference>
<gene>
    <name evidence="1" type="ORF">CJ030_MR6G023560</name>
</gene>
<evidence type="ECO:0000313" key="1">
    <source>
        <dbReference type="EMBL" id="KAB1210011.1"/>
    </source>
</evidence>
<sequence length="76" mass="8532">MPPNPGWMKIIFDVVVHHNGSYITISCRDSSSSLCTAYMERIMVMDPLMGESWVAARVVELACQHGWGKVIFETNS</sequence>
<protein>
    <recommendedName>
        <fullName evidence="3">RNase H type-1 domain-containing protein</fullName>
    </recommendedName>
</protein>
<evidence type="ECO:0008006" key="3">
    <source>
        <dbReference type="Google" id="ProtNLM"/>
    </source>
</evidence>
<dbReference type="OrthoDB" id="1906820at2759"/>
<dbReference type="AlphaFoldDB" id="A0A6A1VBF2"/>
<dbReference type="Proteomes" id="UP000516437">
    <property type="component" value="Chromosome 6"/>
</dbReference>
<accession>A0A6A1VBF2</accession>
<keyword evidence="2" id="KW-1185">Reference proteome</keyword>
<comment type="caution">
    <text evidence="1">The sequence shown here is derived from an EMBL/GenBank/DDBJ whole genome shotgun (WGS) entry which is preliminary data.</text>
</comment>
<organism evidence="1 2">
    <name type="scientific">Morella rubra</name>
    <name type="common">Chinese bayberry</name>
    <dbReference type="NCBI Taxonomy" id="262757"/>
    <lineage>
        <taxon>Eukaryota</taxon>
        <taxon>Viridiplantae</taxon>
        <taxon>Streptophyta</taxon>
        <taxon>Embryophyta</taxon>
        <taxon>Tracheophyta</taxon>
        <taxon>Spermatophyta</taxon>
        <taxon>Magnoliopsida</taxon>
        <taxon>eudicotyledons</taxon>
        <taxon>Gunneridae</taxon>
        <taxon>Pentapetalae</taxon>
        <taxon>rosids</taxon>
        <taxon>fabids</taxon>
        <taxon>Fagales</taxon>
        <taxon>Myricaceae</taxon>
        <taxon>Morella</taxon>
    </lineage>
</organism>